<proteinExistence type="inferred from homology"/>
<dbReference type="GO" id="GO:0005737">
    <property type="term" value="C:cytoplasm"/>
    <property type="evidence" value="ECO:0007669"/>
    <property type="project" value="TreeGrafter"/>
</dbReference>
<evidence type="ECO:0000256" key="1">
    <source>
        <dbReference type="ARBA" id="ARBA00009545"/>
    </source>
</evidence>
<evidence type="ECO:0000256" key="3">
    <source>
        <dbReference type="ARBA" id="ARBA00022801"/>
    </source>
</evidence>
<dbReference type="GO" id="GO:0006282">
    <property type="term" value="P:regulation of DNA repair"/>
    <property type="evidence" value="ECO:0007669"/>
    <property type="project" value="InterPro"/>
</dbReference>
<name>A0A2D0SGQ6_ICTPU</name>
<dbReference type="PANTHER" id="PTHR12837:SF8">
    <property type="entry name" value="POLY(ADP-RIBOSE) GLYCOHYDROLASE"/>
    <property type="match status" value="1"/>
</dbReference>
<dbReference type="GO" id="GO:0009225">
    <property type="term" value="P:nucleotide-sugar metabolic process"/>
    <property type="evidence" value="ECO:0007669"/>
    <property type="project" value="TreeGrafter"/>
</dbReference>
<comment type="similarity">
    <text evidence="1">Belongs to the poly(ADP-ribose) glycohydrolase family.</text>
</comment>
<dbReference type="GO" id="GO:0005975">
    <property type="term" value="P:carbohydrate metabolic process"/>
    <property type="evidence" value="ECO:0007669"/>
    <property type="project" value="InterPro"/>
</dbReference>
<evidence type="ECO:0000313" key="7">
    <source>
        <dbReference type="Proteomes" id="UP000221080"/>
    </source>
</evidence>
<dbReference type="GO" id="GO:0005634">
    <property type="term" value="C:nucleus"/>
    <property type="evidence" value="ECO:0007669"/>
    <property type="project" value="TreeGrafter"/>
</dbReference>
<dbReference type="InterPro" id="IPR007724">
    <property type="entry name" value="Poly_GlycHdrlase"/>
</dbReference>
<dbReference type="AlphaFoldDB" id="A0A2D0SGQ6"/>
<dbReference type="Proteomes" id="UP000221080">
    <property type="component" value="Chromosome 14"/>
</dbReference>
<evidence type="ECO:0000259" key="5">
    <source>
        <dbReference type="Pfam" id="PF05028"/>
    </source>
</evidence>
<protein>
    <recommendedName>
        <fullName evidence="2">poly(ADP-ribose) glycohydrolase</fullName>
        <ecNumber evidence="2">3.2.1.143</ecNumber>
    </recommendedName>
</protein>
<keyword evidence="3" id="KW-0378">Hydrolase</keyword>
<dbReference type="InterPro" id="IPR046372">
    <property type="entry name" value="PARG_cat_C"/>
</dbReference>
<dbReference type="KEGG" id="ipu:108275263"/>
<dbReference type="GO" id="GO:0004649">
    <property type="term" value="F:poly(ADP-ribose) glycohydrolase activity"/>
    <property type="evidence" value="ECO:0007669"/>
    <property type="project" value="UniProtKB-EC"/>
</dbReference>
<feature type="domain" description="PARG catalytic Macro" evidence="5">
    <location>
        <begin position="341"/>
        <end position="542"/>
    </location>
</feature>
<dbReference type="GeneID" id="108275263"/>
<accession>A0A2D0SGQ6</accession>
<feature type="region of interest" description="Disordered" evidence="4">
    <location>
        <begin position="47"/>
        <end position="102"/>
    </location>
</feature>
<dbReference type="Pfam" id="PF05028">
    <property type="entry name" value="PARG_cat_C"/>
    <property type="match status" value="1"/>
</dbReference>
<keyword evidence="7" id="KW-1185">Reference proteome</keyword>
<feature type="domain" description="PARG helical" evidence="6">
    <location>
        <begin position="218"/>
        <end position="332"/>
    </location>
</feature>
<gene>
    <name evidence="8" type="primary">LOC108275263</name>
</gene>
<dbReference type="Pfam" id="PF20811">
    <property type="entry name" value="PARG_cat_N"/>
    <property type="match status" value="1"/>
</dbReference>
<reference evidence="8" key="2">
    <citation type="submission" date="2025-08" db="UniProtKB">
        <authorList>
            <consortium name="RefSeq"/>
        </authorList>
    </citation>
    <scope>IDENTIFICATION</scope>
    <source>
        <tissue evidence="8">Blood</tissue>
    </source>
</reference>
<evidence type="ECO:0000256" key="4">
    <source>
        <dbReference type="SAM" id="MobiDB-lite"/>
    </source>
</evidence>
<sequence length="603" mass="69212">MCIPVYRADRHTLSSLWFWSIPLEHLKHLRHKFHIFMANNNSSQVKECLRHSDMAEESKPGSSQDTMDGSKRKHSECSSTEVTDPRQKPGAEAQAGDTQCEGKLNKEPECHMQLDKLSADRNHTVLIDINKFNAGRIVPYKGKHVWDHLHVKLPQCYPLNTMGSRWAVTEKALKNLTDKVVSVGDVEKAIKTYNHSHGRDWYFDALSSYVAGVPKMENSFPNVISNMAKLALKLPELIQHPIPLLRQNCNHAITMSQEQISCLLANAFFCTFPHRNATHPNSEYGNFPTINFSSLFTERSPRKFQKLRALFHYFNTVTKEDSKPDGLVTFERISIKPSECPEWNKQKENLTNLQVYSKGCIEKEGKGMLQVDFAAKMVGGGVLGRGLVQEEIRFIQCPELIVARLFTEKLADNECLKITGVQMYSNTRGYSDTFEWDSPHTDQTKRDEWKRRFCQIVAIDALRFDDPRQQFTEKNIKRDLLKAYVGFKRDNIPTEYTSAIATGNWGCGAFKGDPMLKALIQMMAAAVAQRDLAYFTFANEQQAEQLQSMHKLLKSHNMTVGKLYNLLQEYCKYYSRHHHHPPHQVKNVFDYIREKLAICSSQL</sequence>
<dbReference type="RefSeq" id="XP_053541657.1">
    <property type="nucleotide sequence ID" value="XM_053685682.1"/>
</dbReference>
<organism evidence="7 8">
    <name type="scientific">Ictalurus punctatus</name>
    <name type="common">Channel catfish</name>
    <name type="synonym">Silurus punctatus</name>
    <dbReference type="NCBI Taxonomy" id="7998"/>
    <lineage>
        <taxon>Eukaryota</taxon>
        <taxon>Metazoa</taxon>
        <taxon>Chordata</taxon>
        <taxon>Craniata</taxon>
        <taxon>Vertebrata</taxon>
        <taxon>Euteleostomi</taxon>
        <taxon>Actinopterygii</taxon>
        <taxon>Neopterygii</taxon>
        <taxon>Teleostei</taxon>
        <taxon>Ostariophysi</taxon>
        <taxon>Siluriformes</taxon>
        <taxon>Ictaluridae</taxon>
        <taxon>Ictalurus</taxon>
    </lineage>
</organism>
<dbReference type="OrthoDB" id="1937899at2759"/>
<evidence type="ECO:0000256" key="2">
    <source>
        <dbReference type="ARBA" id="ARBA00012255"/>
    </source>
</evidence>
<dbReference type="EC" id="3.2.1.143" evidence="2"/>
<dbReference type="InterPro" id="IPR048362">
    <property type="entry name" value="PARG_helical"/>
</dbReference>
<reference evidence="7" key="1">
    <citation type="journal article" date="2016" name="Nat. Commun.">
        <title>The channel catfish genome sequence provides insights into the evolution of scale formation in teleosts.</title>
        <authorList>
            <person name="Liu Z."/>
            <person name="Liu S."/>
            <person name="Yao J."/>
            <person name="Bao L."/>
            <person name="Zhang J."/>
            <person name="Li Y."/>
            <person name="Jiang C."/>
            <person name="Sun L."/>
            <person name="Wang R."/>
            <person name="Zhang Y."/>
            <person name="Zhou T."/>
            <person name="Zeng Q."/>
            <person name="Fu Q."/>
            <person name="Gao S."/>
            <person name="Li N."/>
            <person name="Koren S."/>
            <person name="Jiang Y."/>
            <person name="Zimin A."/>
            <person name="Xu P."/>
            <person name="Phillippy A.M."/>
            <person name="Geng X."/>
            <person name="Song L."/>
            <person name="Sun F."/>
            <person name="Li C."/>
            <person name="Wang X."/>
            <person name="Chen A."/>
            <person name="Jin Y."/>
            <person name="Yuan Z."/>
            <person name="Yang Y."/>
            <person name="Tan S."/>
            <person name="Peatman E."/>
            <person name="Lu J."/>
            <person name="Qin Z."/>
            <person name="Dunham R."/>
            <person name="Li Z."/>
            <person name="Sonstegard T."/>
            <person name="Feng J."/>
            <person name="Danzmann R.G."/>
            <person name="Schroeder S."/>
            <person name="Scheffler B."/>
            <person name="Duke M.V."/>
            <person name="Ballard L."/>
            <person name="Kucuktas H."/>
            <person name="Kaltenboeck L."/>
            <person name="Liu H."/>
            <person name="Armbruster J."/>
            <person name="Xie Y."/>
            <person name="Kirby M.L."/>
            <person name="Tian Y."/>
            <person name="Flanagan M.E."/>
            <person name="Mu W."/>
            <person name="Waldbieser G.C."/>
        </authorList>
    </citation>
    <scope>NUCLEOTIDE SEQUENCE [LARGE SCALE GENOMIC DNA]</scope>
    <source>
        <strain evidence="7">SDA103</strain>
    </source>
</reference>
<evidence type="ECO:0000313" key="8">
    <source>
        <dbReference type="RefSeq" id="XP_053541657.1"/>
    </source>
</evidence>
<feature type="compositionally biased region" description="Basic and acidic residues" evidence="4">
    <location>
        <begin position="47"/>
        <end position="59"/>
    </location>
</feature>
<dbReference type="PANTHER" id="PTHR12837">
    <property type="entry name" value="POLY ADP-RIBOSE GLYCOHYDROLASE"/>
    <property type="match status" value="1"/>
</dbReference>
<evidence type="ECO:0000259" key="6">
    <source>
        <dbReference type="Pfam" id="PF20811"/>
    </source>
</evidence>
<dbReference type="GO" id="GO:1990966">
    <property type="term" value="P:ATP generation from poly-ADP-D-ribose"/>
    <property type="evidence" value="ECO:0007669"/>
    <property type="project" value="TreeGrafter"/>
</dbReference>